<dbReference type="InterPro" id="IPR050334">
    <property type="entry name" value="Molybdenum_import_ModC"/>
</dbReference>
<dbReference type="PANTHER" id="PTHR43514">
    <property type="entry name" value="ABC TRANSPORTER I FAMILY MEMBER 10"/>
    <property type="match status" value="1"/>
</dbReference>
<protein>
    <submittedName>
        <fullName evidence="2">ATP-binding cassette domain-containing protein</fullName>
    </submittedName>
</protein>
<organism evidence="2 3">
    <name type="scientific">Malikia spinosa</name>
    <dbReference type="NCBI Taxonomy" id="86180"/>
    <lineage>
        <taxon>Bacteria</taxon>
        <taxon>Pseudomonadati</taxon>
        <taxon>Pseudomonadota</taxon>
        <taxon>Betaproteobacteria</taxon>
        <taxon>Burkholderiales</taxon>
        <taxon>Comamonadaceae</taxon>
        <taxon>Malikia</taxon>
    </lineage>
</organism>
<feature type="domain" description="ABC transporter" evidence="1">
    <location>
        <begin position="1"/>
        <end position="27"/>
    </location>
</feature>
<name>A0A7C9J0A9_9BURK</name>
<comment type="caution">
    <text evidence="2">The sequence shown here is derived from an EMBL/GenBank/DDBJ whole genome shotgun (WGS) entry which is preliminary data.</text>
</comment>
<dbReference type="Gene3D" id="3.40.50.300">
    <property type="entry name" value="P-loop containing nucleotide triphosphate hydrolases"/>
    <property type="match status" value="1"/>
</dbReference>
<dbReference type="Proteomes" id="UP000481947">
    <property type="component" value="Unassembled WGS sequence"/>
</dbReference>
<proteinExistence type="predicted"/>
<gene>
    <name evidence="2" type="ORF">F5985_19110</name>
</gene>
<dbReference type="InterPro" id="IPR027417">
    <property type="entry name" value="P-loop_NTPase"/>
</dbReference>
<dbReference type="AlphaFoldDB" id="A0A7C9J0A9"/>
<evidence type="ECO:0000313" key="3">
    <source>
        <dbReference type="Proteomes" id="UP000481947"/>
    </source>
</evidence>
<dbReference type="InterPro" id="IPR003439">
    <property type="entry name" value="ABC_transporter-like_ATP-bd"/>
</dbReference>
<accession>A0A7C9J0A9</accession>
<dbReference type="GO" id="GO:0005524">
    <property type="term" value="F:ATP binding"/>
    <property type="evidence" value="ECO:0007669"/>
    <property type="project" value="UniProtKB-KW"/>
</dbReference>
<dbReference type="SUPFAM" id="SSF52540">
    <property type="entry name" value="P-loop containing nucleoside triphosphate hydrolases"/>
    <property type="match status" value="1"/>
</dbReference>
<dbReference type="EMBL" id="VYSB01000060">
    <property type="protein sequence ID" value="MYZ54167.1"/>
    <property type="molecule type" value="Genomic_DNA"/>
</dbReference>
<keyword evidence="2" id="KW-0547">Nucleotide-binding</keyword>
<dbReference type="Pfam" id="PF00005">
    <property type="entry name" value="ABC_tran"/>
    <property type="match status" value="1"/>
</dbReference>
<keyword evidence="2" id="KW-0067">ATP-binding</keyword>
<feature type="non-terminal residue" evidence="2">
    <location>
        <position position="1"/>
    </location>
</feature>
<reference evidence="2 3" key="1">
    <citation type="submission" date="2019-09" db="EMBL/GenBank/DDBJ databases">
        <title>Identification of Malikia spinosa a prominent benzene-, toluene-, and ethylbenzene-degrading bacterium: enrichment, isolation and whole genome sequencing.</title>
        <authorList>
            <person name="Tancsics A."/>
            <person name="Revesz F."/>
            <person name="Kriszt B."/>
        </authorList>
    </citation>
    <scope>NUCLEOTIDE SEQUENCE [LARGE SCALE GENOMIC DNA]</scope>
    <source>
        <strain evidence="2 3">AB6</strain>
    </source>
</reference>
<sequence>GGQQQRVALARAWALEPQLLLLDEPTASLDPHAKREVEALLGQISRDATQPEPMTLVFASHNLGQVKRLASRVVYLEGGRILADLPVNDFFNDALLAGNYPEAQAFVRGEAV</sequence>
<dbReference type="PANTHER" id="PTHR43514:SF4">
    <property type="entry name" value="ABC TRANSPORTER I FAMILY MEMBER 10"/>
    <property type="match status" value="1"/>
</dbReference>
<evidence type="ECO:0000259" key="1">
    <source>
        <dbReference type="Pfam" id="PF00005"/>
    </source>
</evidence>
<evidence type="ECO:0000313" key="2">
    <source>
        <dbReference type="EMBL" id="MYZ54167.1"/>
    </source>
</evidence>
<dbReference type="RefSeq" id="WP_161126603.1">
    <property type="nucleotide sequence ID" value="NZ_VYSB01000060.1"/>
</dbReference>
<dbReference type="GO" id="GO:0016887">
    <property type="term" value="F:ATP hydrolysis activity"/>
    <property type="evidence" value="ECO:0007669"/>
    <property type="project" value="InterPro"/>
</dbReference>